<dbReference type="SUPFAM" id="SSF52096">
    <property type="entry name" value="ClpP/crotonase"/>
    <property type="match status" value="1"/>
</dbReference>
<name>A0A1G2SI18_9BACT</name>
<dbReference type="Pfam" id="PF00574">
    <property type="entry name" value="CLP_protease"/>
    <property type="match status" value="1"/>
</dbReference>
<proteinExistence type="predicted"/>
<evidence type="ECO:0000313" key="2">
    <source>
        <dbReference type="Proteomes" id="UP000177987"/>
    </source>
</evidence>
<dbReference type="InterPro" id="IPR023562">
    <property type="entry name" value="ClpP/TepA"/>
</dbReference>
<dbReference type="InterPro" id="IPR029045">
    <property type="entry name" value="ClpP/crotonase-like_dom_sf"/>
</dbReference>
<organism evidence="1 2">
    <name type="scientific">Candidatus Yonathbacteria bacterium RIFCSPLOWO2_01_FULL_47_33b</name>
    <dbReference type="NCBI Taxonomy" id="1802727"/>
    <lineage>
        <taxon>Bacteria</taxon>
        <taxon>Candidatus Yonathiibacteriota</taxon>
    </lineage>
</organism>
<evidence type="ECO:0000313" key="1">
    <source>
        <dbReference type="EMBL" id="OHA84031.1"/>
    </source>
</evidence>
<dbReference type="Proteomes" id="UP000177987">
    <property type="component" value="Unassembled WGS sequence"/>
</dbReference>
<evidence type="ECO:0008006" key="3">
    <source>
        <dbReference type="Google" id="ProtNLM"/>
    </source>
</evidence>
<gene>
    <name evidence="1" type="ORF">A2937_02455</name>
</gene>
<dbReference type="Gene3D" id="3.90.226.10">
    <property type="entry name" value="2-enoyl-CoA Hydratase, Chain A, domain 1"/>
    <property type="match status" value="1"/>
</dbReference>
<sequence length="191" mass="21424">MKLKEKLFPAKDPAIIKIYGRFNCDLEERVRRQMKEVFAKKEKPDGLILLINSTGGSTRTLTKFTNGLLKLGLPCMGFVEDEALSSGAELLLSCQYRVATPFAKICFHHGSVDIDIDALLDPEILMHISADALAQKKIYLERFSRATGQTIDNTRTIYRADSMISAVRAVELGILHETTEKIFPCSPEELF</sequence>
<accession>A0A1G2SI18</accession>
<reference evidence="1 2" key="1">
    <citation type="journal article" date="2016" name="Nat. Commun.">
        <title>Thousands of microbial genomes shed light on interconnected biogeochemical processes in an aquifer system.</title>
        <authorList>
            <person name="Anantharaman K."/>
            <person name="Brown C.T."/>
            <person name="Hug L.A."/>
            <person name="Sharon I."/>
            <person name="Castelle C.J."/>
            <person name="Probst A.J."/>
            <person name="Thomas B.C."/>
            <person name="Singh A."/>
            <person name="Wilkins M.J."/>
            <person name="Karaoz U."/>
            <person name="Brodie E.L."/>
            <person name="Williams K.H."/>
            <person name="Hubbard S.S."/>
            <person name="Banfield J.F."/>
        </authorList>
    </citation>
    <scope>NUCLEOTIDE SEQUENCE [LARGE SCALE GENOMIC DNA]</scope>
</reference>
<comment type="caution">
    <text evidence="1">The sequence shown here is derived from an EMBL/GenBank/DDBJ whole genome shotgun (WGS) entry which is preliminary data.</text>
</comment>
<dbReference type="STRING" id="1802727.A2937_02455"/>
<dbReference type="EMBL" id="MHUW01000007">
    <property type="protein sequence ID" value="OHA84031.1"/>
    <property type="molecule type" value="Genomic_DNA"/>
</dbReference>
<dbReference type="AlphaFoldDB" id="A0A1G2SI18"/>
<protein>
    <recommendedName>
        <fullName evidence="3">ATP-dependent Clp protease proteolytic subunit</fullName>
    </recommendedName>
</protein>